<dbReference type="RefSeq" id="WP_070001418.1">
    <property type="nucleotide sequence ID" value="NZ_AP019712.1"/>
</dbReference>
<name>A0A5S9ETX1_STAAU</name>
<feature type="transmembrane region" description="Helical" evidence="1">
    <location>
        <begin position="23"/>
        <end position="42"/>
    </location>
</feature>
<dbReference type="NCBIfam" id="NF040686">
    <property type="entry name" value="TcpD_dom"/>
    <property type="match status" value="1"/>
</dbReference>
<accession>A0A5S9ETX1</accession>
<dbReference type="InterPro" id="IPR049746">
    <property type="entry name" value="TcpD-like_C"/>
</dbReference>
<keyword evidence="1" id="KW-0472">Membrane</keyword>
<protein>
    <recommendedName>
        <fullName evidence="3">Transposon-related protein</fullName>
    </recommendedName>
</protein>
<feature type="transmembrane region" description="Helical" evidence="1">
    <location>
        <begin position="49"/>
        <end position="66"/>
    </location>
</feature>
<keyword evidence="1" id="KW-0812">Transmembrane</keyword>
<evidence type="ECO:0000256" key="1">
    <source>
        <dbReference type="SAM" id="Phobius"/>
    </source>
</evidence>
<proteinExistence type="predicted"/>
<gene>
    <name evidence="2" type="ORF">TMSFP482_13160</name>
</gene>
<keyword evidence="1" id="KW-1133">Transmembrane helix</keyword>
<reference evidence="2" key="1">
    <citation type="submission" date="2019-06" db="EMBL/GenBank/DDBJ databases">
        <title>A novel staphylococcal enterotoxin, SE02, involved in a staphylococcal food poisoning outbreak that occurred in Tokyo in 2004.</title>
        <authorList>
            <person name="Suzuki Y."/>
            <person name="Kubota H."/>
            <person name="Kato R."/>
            <person name="Sadamasu K."/>
        </authorList>
    </citation>
    <scope>NUCLEOTIDE SEQUENCE</scope>
    <source>
        <strain evidence="2">Tokyo12482</strain>
    </source>
</reference>
<sequence length="86" mass="9051">MSGLFNFLVLGADRPSIGGLGDWVSNEVGTGIGLIVLIVGIVHWATGKYGRMIALFIVGGLLFLVSKGPEQVFNAISGIWKMIFGG</sequence>
<dbReference type="EMBL" id="AP019713">
    <property type="protein sequence ID" value="BBK67460.1"/>
    <property type="molecule type" value="Genomic_DNA"/>
</dbReference>
<evidence type="ECO:0008006" key="3">
    <source>
        <dbReference type="Google" id="ProtNLM"/>
    </source>
</evidence>
<organism evidence="2">
    <name type="scientific">Staphylococcus aureus</name>
    <dbReference type="NCBI Taxonomy" id="1280"/>
    <lineage>
        <taxon>Bacteria</taxon>
        <taxon>Bacillati</taxon>
        <taxon>Bacillota</taxon>
        <taxon>Bacilli</taxon>
        <taxon>Bacillales</taxon>
        <taxon>Staphylococcaceae</taxon>
        <taxon>Staphylococcus</taxon>
    </lineage>
</organism>
<evidence type="ECO:0000313" key="2">
    <source>
        <dbReference type="EMBL" id="BBK67460.1"/>
    </source>
</evidence>
<dbReference type="AlphaFoldDB" id="A0A5S9ETX1"/>